<protein>
    <submittedName>
        <fullName evidence="2">Endonuclease exonuclease phosphatase</fullName>
    </submittedName>
</protein>
<keyword evidence="3" id="KW-1185">Reference proteome</keyword>
<feature type="region of interest" description="Disordered" evidence="1">
    <location>
        <begin position="187"/>
        <end position="213"/>
    </location>
</feature>
<sequence length="306" mass="34602">MRWPGLWLDRELSFKVHADEWNSKAKMCRRRRRSRHCTARAASLSLTFSSRAIGVASPLVSNRLIQDIRWSNTSNPRIEDAQLDYSERLPFSPRLLDLSDNLAPPGHPSDCPTRRLQNNGVGYGFVIFRGEKLIGTGCGGLRSAEVYDAEVLGALAGLKRALNITTHRVPIHLCLYNNSVIGGLRGRPGESSQLSSNSGPWQKHTAESTRAGAQDTWTRDEFLNWWTYNMPEAYIPLDLKAELSCKNTTHHGDFADYHERFNQADSANNCSCGRRKNAYTSFAAAKWRLTNDYGWDRRRCRRSAGQ</sequence>
<dbReference type="AlphaFoldDB" id="A0A8H4PDG4"/>
<keyword evidence="2" id="KW-0269">Exonuclease</keyword>
<gene>
    <name evidence="2" type="ORF">FALBO_6329</name>
</gene>
<keyword evidence="2" id="KW-0255">Endonuclease</keyword>
<accession>A0A8H4PDG4</accession>
<comment type="caution">
    <text evidence="2">The sequence shown here is derived from an EMBL/GenBank/DDBJ whole genome shotgun (WGS) entry which is preliminary data.</text>
</comment>
<keyword evidence="2" id="KW-0378">Hydrolase</keyword>
<keyword evidence="2" id="KW-0540">Nuclease</keyword>
<dbReference type="OrthoDB" id="5079558at2759"/>
<organism evidence="2 3">
    <name type="scientific">Fusarium albosuccineum</name>
    <dbReference type="NCBI Taxonomy" id="1237068"/>
    <lineage>
        <taxon>Eukaryota</taxon>
        <taxon>Fungi</taxon>
        <taxon>Dikarya</taxon>
        <taxon>Ascomycota</taxon>
        <taxon>Pezizomycotina</taxon>
        <taxon>Sordariomycetes</taxon>
        <taxon>Hypocreomycetidae</taxon>
        <taxon>Hypocreales</taxon>
        <taxon>Nectriaceae</taxon>
        <taxon>Fusarium</taxon>
        <taxon>Fusarium decemcellulare species complex</taxon>
    </lineage>
</organism>
<name>A0A8H4PDG4_9HYPO</name>
<reference evidence="2 3" key="1">
    <citation type="submission" date="2020-01" db="EMBL/GenBank/DDBJ databases">
        <title>Identification and distribution of gene clusters putatively required for synthesis of sphingolipid metabolism inhibitors in phylogenetically diverse species of the filamentous fungus Fusarium.</title>
        <authorList>
            <person name="Kim H.-S."/>
            <person name="Busman M."/>
            <person name="Brown D.W."/>
            <person name="Divon H."/>
            <person name="Uhlig S."/>
            <person name="Proctor R.H."/>
        </authorList>
    </citation>
    <scope>NUCLEOTIDE SEQUENCE [LARGE SCALE GENOMIC DNA]</scope>
    <source>
        <strain evidence="2 3">NRRL 20459</strain>
    </source>
</reference>
<evidence type="ECO:0000256" key="1">
    <source>
        <dbReference type="SAM" id="MobiDB-lite"/>
    </source>
</evidence>
<dbReference type="EMBL" id="JAADYS010000820">
    <property type="protein sequence ID" value="KAF4466803.1"/>
    <property type="molecule type" value="Genomic_DNA"/>
</dbReference>
<evidence type="ECO:0000313" key="2">
    <source>
        <dbReference type="EMBL" id="KAF4466803.1"/>
    </source>
</evidence>
<evidence type="ECO:0000313" key="3">
    <source>
        <dbReference type="Proteomes" id="UP000554235"/>
    </source>
</evidence>
<feature type="compositionally biased region" description="Polar residues" evidence="1">
    <location>
        <begin position="190"/>
        <end position="200"/>
    </location>
</feature>
<dbReference type="GO" id="GO:0004519">
    <property type="term" value="F:endonuclease activity"/>
    <property type="evidence" value="ECO:0007669"/>
    <property type="project" value="UniProtKB-KW"/>
</dbReference>
<dbReference type="Proteomes" id="UP000554235">
    <property type="component" value="Unassembled WGS sequence"/>
</dbReference>
<dbReference type="GO" id="GO:0004527">
    <property type="term" value="F:exonuclease activity"/>
    <property type="evidence" value="ECO:0007669"/>
    <property type="project" value="UniProtKB-KW"/>
</dbReference>
<proteinExistence type="predicted"/>